<name>A0A0A9FZ80_ARUDO</name>
<organism evidence="2">
    <name type="scientific">Arundo donax</name>
    <name type="common">Giant reed</name>
    <name type="synonym">Donax arundinaceus</name>
    <dbReference type="NCBI Taxonomy" id="35708"/>
    <lineage>
        <taxon>Eukaryota</taxon>
        <taxon>Viridiplantae</taxon>
        <taxon>Streptophyta</taxon>
        <taxon>Embryophyta</taxon>
        <taxon>Tracheophyta</taxon>
        <taxon>Spermatophyta</taxon>
        <taxon>Magnoliopsida</taxon>
        <taxon>Liliopsida</taxon>
        <taxon>Poales</taxon>
        <taxon>Poaceae</taxon>
        <taxon>PACMAD clade</taxon>
        <taxon>Arundinoideae</taxon>
        <taxon>Arundineae</taxon>
        <taxon>Arundo</taxon>
    </lineage>
</organism>
<dbReference type="EMBL" id="GBRH01184223">
    <property type="protein sequence ID" value="JAE13673.1"/>
    <property type="molecule type" value="Transcribed_RNA"/>
</dbReference>
<reference evidence="2" key="2">
    <citation type="journal article" date="2015" name="Data Brief">
        <title>Shoot transcriptome of the giant reed, Arundo donax.</title>
        <authorList>
            <person name="Barrero R.A."/>
            <person name="Guerrero F.D."/>
            <person name="Moolhuijzen P."/>
            <person name="Goolsby J.A."/>
            <person name="Tidwell J."/>
            <person name="Bellgard S.E."/>
            <person name="Bellgard M.I."/>
        </authorList>
    </citation>
    <scope>NUCLEOTIDE SEQUENCE</scope>
    <source>
        <tissue evidence="2">Shoot tissue taken approximately 20 cm above the soil surface</tissue>
    </source>
</reference>
<evidence type="ECO:0000256" key="1">
    <source>
        <dbReference type="SAM" id="MobiDB-lite"/>
    </source>
</evidence>
<protein>
    <submittedName>
        <fullName evidence="2">Uncharacterized protein</fullName>
    </submittedName>
</protein>
<feature type="region of interest" description="Disordered" evidence="1">
    <location>
        <begin position="62"/>
        <end position="87"/>
    </location>
</feature>
<reference evidence="2" key="1">
    <citation type="submission" date="2014-09" db="EMBL/GenBank/DDBJ databases">
        <authorList>
            <person name="Magalhaes I.L.F."/>
            <person name="Oliveira U."/>
            <person name="Santos F.R."/>
            <person name="Vidigal T.H.D.A."/>
            <person name="Brescovit A.D."/>
            <person name="Santos A.J."/>
        </authorList>
    </citation>
    <scope>NUCLEOTIDE SEQUENCE</scope>
    <source>
        <tissue evidence="2">Shoot tissue taken approximately 20 cm above the soil surface</tissue>
    </source>
</reference>
<sequence length="87" mass="9382">MWVKDLKGGPRAGFREERERGLGFEEGLDPVALSRGWGRGGRRGALMAVTARWFSFLSSGRWGCGGGEPRGSREGEEGAGDDLVTAR</sequence>
<accession>A0A0A9FZ80</accession>
<proteinExistence type="predicted"/>
<evidence type="ECO:0000313" key="2">
    <source>
        <dbReference type="EMBL" id="JAE13673.1"/>
    </source>
</evidence>
<dbReference type="AlphaFoldDB" id="A0A0A9FZ80"/>